<dbReference type="InterPro" id="IPR014001">
    <property type="entry name" value="Helicase_ATP-bd"/>
</dbReference>
<dbReference type="Gene3D" id="3.40.50.300">
    <property type="entry name" value="P-loop containing nucleotide triphosphate hydrolases"/>
    <property type="match status" value="2"/>
</dbReference>
<dbReference type="SMART" id="SM00487">
    <property type="entry name" value="DEXDc"/>
    <property type="match status" value="1"/>
</dbReference>
<dbReference type="InterPro" id="IPR050742">
    <property type="entry name" value="Helicase_Restrict-Modif_Enz"/>
</dbReference>
<dbReference type="GO" id="GO:0004386">
    <property type="term" value="F:helicase activity"/>
    <property type="evidence" value="ECO:0007669"/>
    <property type="project" value="UniProtKB-KW"/>
</dbReference>
<sequence>MGEKKVLQWLHTHPQFKLFDSFEPTKTNTEGIDFIGFIGDEKIAAIQVKNYASIITGKDIFNFVAVFKKENEYQKGIFVNVGEGKLTHKAANTLRENNIDIIYDILVDDSEKDTRQKPNLKSLNYQLYDHQKEAVEKAKSHYQKNDKGILEMACGTGKTFVSKKIMESLLPEGGLVFYFVPWLSLLEQSMYYFNDDRILTIPVCSTQEEIIKKDREMDLVESSIIDLSMLLSVKNLNTYRNRYKYIMIFCTYQSRDKLIEQQRLNLLPKADFMICDEAHHTVCKSGEQEEDCNLHEDLKAAKKLFMTATVKVYRRVKSSKDDLALFDMNNEKVYGTIFYSLDLGTAIEKDILCDYDVLVARFDKDAANKIYEQLDDETKQQSNLLNKNFSSQENKFIKKIESDQILEQDKQKFQYELEKFRKQKLLSNIAQVVAVYKAMEKSFHKNYDSTTNSVSGIAFVNSSMKQRSRKAKNFAQNIFKILNEERQKTHSFNLATDYIEGTMSPLQRQEKLDKLVNQTPFLLWNCRCLTEGIDVPQCDTIVFFDHKQSYIEIIQAIGRALRKDPHNPSKKATIILPFNIEESLNKGISLDNKEFFKLFASILAIDSRNKNLKTKEKRVKDATGRSDLGTEENNKNSKDYTKEIDFCNKYVNLELKKMSRVSWKNVVFEIKKTLDDIQKIVANKSSNLALKKITKTFGTILKIHESAVDELQAGEILAQYILFYPILKKIYNTKEDLVFKSDLDQDITALNIDAEIKSIADKTINFFLQTLGFQYQKLDDKEHIFNQIYNDVLKETNPTLTKEKGMYYTPEWIVKVLWDLLIHLGKLDFRNQKHHILDPAAGTAPFVAHFLRHHVFSQDRIDKYYDDLLHIQEINFTSYMIGLFKVAIAANKDYFLKNAHWGDSLKPPAENDHIISKQGNLERNKIKICITNPPWRGGQKKDTGRKQELYLPKDSDAQEKGKYWVDERIKETFVKNTSSQNPRSLYDMYCRFLRWSLDKIHKGWIAMVLPNSFLTTTVEGLRISLTQECQKIYIVDLKGKAGMEADPTQEGENVFKTETQEANTRGCCLLLCYLDKDASVKNDTFYVSVPPESVENKKHFIETHYKEKDFFQKIMLNKEGHWFFKSEKLPKGWQPLTKKEHKQDLQPQQFYFTTRNDGIVSGCDEFVYYRDYDQLKERMISFIQYYNECRFSQETPEKPLIMKWHDNLRKKCLQNKEIIFDENKIIKAYRRPFDKQYLYFDSLIIDEIHNQDKYYSHPNLSLCVSDKKPTFDCLIVDCVPHASMLSHIKCYPLSEFIPRPPYQPKEWMAILYALFHHKGYKQSASNFLKHNLPTIPPLTKEQQEQLLPIGKKLMELHLNYEIVEPTTIYHNSQDVEHPENYIKYHSKMPYVPKVALEYCLQGKPMLYKLRDSEIFGKLTTVALETALLLQQLNKIELDLE</sequence>
<dbReference type="Pfam" id="PF04471">
    <property type="entry name" value="Mrr_cat"/>
    <property type="match status" value="1"/>
</dbReference>
<dbReference type="Pfam" id="PF04851">
    <property type="entry name" value="ResIII"/>
    <property type="match status" value="1"/>
</dbReference>
<feature type="region of interest" description="Disordered" evidence="2">
    <location>
        <begin position="615"/>
        <end position="634"/>
    </location>
</feature>
<dbReference type="Gene3D" id="3.40.50.150">
    <property type="entry name" value="Vaccinia Virus protein VP39"/>
    <property type="match status" value="1"/>
</dbReference>
<dbReference type="PANTHER" id="PTHR47396">
    <property type="entry name" value="TYPE I RESTRICTION ENZYME ECOKI R PROTEIN"/>
    <property type="match status" value="1"/>
</dbReference>
<feature type="domain" description="Helicase ATP-binding" evidence="3">
    <location>
        <begin position="139"/>
        <end position="328"/>
    </location>
</feature>
<dbReference type="Pfam" id="PF02384">
    <property type="entry name" value="N6_Mtase"/>
    <property type="match status" value="1"/>
</dbReference>
<dbReference type="PROSITE" id="PS00092">
    <property type="entry name" value="N6_MTASE"/>
    <property type="match status" value="1"/>
</dbReference>
<dbReference type="InterPro" id="IPR006935">
    <property type="entry name" value="Helicase/UvrB_N"/>
</dbReference>
<dbReference type="InterPro" id="IPR001650">
    <property type="entry name" value="Helicase_C-like"/>
</dbReference>
<name>A0ABS5CY40_9MOLU</name>
<dbReference type="InterPro" id="IPR029063">
    <property type="entry name" value="SAM-dependent_MTases_sf"/>
</dbReference>
<protein>
    <submittedName>
        <fullName evidence="5">DEAD/DEAH box helicase family protein</fullName>
    </submittedName>
</protein>
<dbReference type="PANTHER" id="PTHR47396:SF1">
    <property type="entry name" value="ATP-DEPENDENT HELICASE IRC3-RELATED"/>
    <property type="match status" value="1"/>
</dbReference>
<dbReference type="Pfam" id="PF18135">
    <property type="entry name" value="Type_ISP_C"/>
    <property type="match status" value="2"/>
</dbReference>
<gene>
    <name evidence="5" type="ORF">CHTY_001450</name>
</gene>
<accession>A0ABS5CY40</accession>
<evidence type="ECO:0000256" key="2">
    <source>
        <dbReference type="SAM" id="MobiDB-lite"/>
    </source>
</evidence>
<dbReference type="PROSITE" id="PS51192">
    <property type="entry name" value="HELICASE_ATP_BIND_1"/>
    <property type="match status" value="1"/>
</dbReference>
<evidence type="ECO:0000259" key="3">
    <source>
        <dbReference type="PROSITE" id="PS51192"/>
    </source>
</evidence>
<dbReference type="InterPro" id="IPR007560">
    <property type="entry name" value="Restrct_endonuc_IV_Mrr"/>
</dbReference>
<feature type="domain" description="Helicase C-terminal" evidence="4">
    <location>
        <begin position="431"/>
        <end position="623"/>
    </location>
</feature>
<dbReference type="RefSeq" id="WP_203552152.1">
    <property type="nucleotide sequence ID" value="NZ_JACAOD020000005.1"/>
</dbReference>
<dbReference type="SUPFAM" id="SSF53335">
    <property type="entry name" value="S-adenosyl-L-methionine-dependent methyltransferases"/>
    <property type="match status" value="1"/>
</dbReference>
<dbReference type="PROSITE" id="PS51194">
    <property type="entry name" value="HELICASE_CTER"/>
    <property type="match status" value="1"/>
</dbReference>
<evidence type="ECO:0000313" key="6">
    <source>
        <dbReference type="Proteomes" id="UP001195571"/>
    </source>
</evidence>
<dbReference type="Proteomes" id="UP001195571">
    <property type="component" value="Unassembled WGS sequence"/>
</dbReference>
<dbReference type="InterPro" id="IPR003356">
    <property type="entry name" value="DNA_methylase_A-5"/>
</dbReference>
<reference evidence="5" key="1">
    <citation type="submission" date="2021-04" db="EMBL/GenBank/DDBJ databases">
        <title>Genomic features of Candidatus Phytoplasma meliae isolate ChTYXIII (1SrXIII-G).</title>
        <authorList>
            <person name="Fernandez F.D."/>
            <person name="Conci L.R."/>
        </authorList>
    </citation>
    <scope>NUCLEOTIDE SEQUENCE [LARGE SCALE GENOMIC DNA]</scope>
    <source>
        <strain evidence="5">ChTYXIII-Mo</strain>
    </source>
</reference>
<evidence type="ECO:0000259" key="4">
    <source>
        <dbReference type="PROSITE" id="PS51194"/>
    </source>
</evidence>
<dbReference type="InterPro" id="IPR027417">
    <property type="entry name" value="P-loop_NTPase"/>
</dbReference>
<keyword evidence="5" id="KW-0347">Helicase</keyword>
<keyword evidence="5" id="KW-0067">ATP-binding</keyword>
<keyword evidence="5" id="KW-0547">Nucleotide-binding</keyword>
<keyword evidence="1" id="KW-0680">Restriction system</keyword>
<dbReference type="InterPro" id="IPR041635">
    <property type="entry name" value="Type_ISP_LLaBIII_C"/>
</dbReference>
<dbReference type="EMBL" id="JACAOD020000005">
    <property type="protein sequence ID" value="MBP5835889.1"/>
    <property type="molecule type" value="Genomic_DNA"/>
</dbReference>
<dbReference type="PRINTS" id="PR00507">
    <property type="entry name" value="N12N6MTFRASE"/>
</dbReference>
<comment type="caution">
    <text evidence="5">The sequence shown here is derived from an EMBL/GenBank/DDBJ whole genome shotgun (WGS) entry which is preliminary data.</text>
</comment>
<organism evidence="5 6">
    <name type="scientific">Candidatus Phytoplasma meliae</name>
    <dbReference type="NCBI Taxonomy" id="1848402"/>
    <lineage>
        <taxon>Bacteria</taxon>
        <taxon>Bacillati</taxon>
        <taxon>Mycoplasmatota</taxon>
        <taxon>Mollicutes</taxon>
        <taxon>Acholeplasmatales</taxon>
        <taxon>Acholeplasmataceae</taxon>
        <taxon>Candidatus Phytoplasma</taxon>
        <taxon>16SrXIII (Mexican periwinkle virescence group)</taxon>
    </lineage>
</organism>
<evidence type="ECO:0000256" key="1">
    <source>
        <dbReference type="ARBA" id="ARBA00022747"/>
    </source>
</evidence>
<keyword evidence="6" id="KW-1185">Reference proteome</keyword>
<proteinExistence type="predicted"/>
<dbReference type="SUPFAM" id="SSF52540">
    <property type="entry name" value="P-loop containing nucleoside triphosphate hydrolases"/>
    <property type="match status" value="1"/>
</dbReference>
<dbReference type="Pfam" id="PF00271">
    <property type="entry name" value="Helicase_C"/>
    <property type="match status" value="1"/>
</dbReference>
<dbReference type="InterPro" id="IPR002052">
    <property type="entry name" value="DNA_methylase_N6_adenine_CS"/>
</dbReference>
<evidence type="ECO:0000313" key="5">
    <source>
        <dbReference type="EMBL" id="MBP5835889.1"/>
    </source>
</evidence>
<dbReference type="SMART" id="SM00490">
    <property type="entry name" value="HELICc"/>
    <property type="match status" value="1"/>
</dbReference>
<keyword evidence="5" id="KW-0378">Hydrolase</keyword>